<organism evidence="2 3">
    <name type="scientific">Symbiodinium natans</name>
    <dbReference type="NCBI Taxonomy" id="878477"/>
    <lineage>
        <taxon>Eukaryota</taxon>
        <taxon>Sar</taxon>
        <taxon>Alveolata</taxon>
        <taxon>Dinophyceae</taxon>
        <taxon>Suessiales</taxon>
        <taxon>Symbiodiniaceae</taxon>
        <taxon>Symbiodinium</taxon>
    </lineage>
</organism>
<gene>
    <name evidence="2" type="ORF">SNAT2548_LOCUS7149</name>
</gene>
<dbReference type="Pfam" id="PF03567">
    <property type="entry name" value="Sulfotransfer_2"/>
    <property type="match status" value="1"/>
</dbReference>
<feature type="signal peptide" evidence="1">
    <location>
        <begin position="1"/>
        <end position="17"/>
    </location>
</feature>
<keyword evidence="1" id="KW-0732">Signal</keyword>
<keyword evidence="3" id="KW-1185">Reference proteome</keyword>
<dbReference type="OrthoDB" id="433893at2759"/>
<dbReference type="AlphaFoldDB" id="A0A812JMN6"/>
<evidence type="ECO:0000256" key="1">
    <source>
        <dbReference type="SAM" id="SignalP"/>
    </source>
</evidence>
<evidence type="ECO:0000313" key="3">
    <source>
        <dbReference type="Proteomes" id="UP000604046"/>
    </source>
</evidence>
<dbReference type="InterPro" id="IPR005331">
    <property type="entry name" value="Sulfotransferase"/>
</dbReference>
<proteinExistence type="predicted"/>
<sequence length="391" mass="43697">MAFSWMLTLMVLHALQAERLIEDFGGQVSLLQQHLVVGTDADDVSTSALEASSSDEVQLESLLRQAGEECPQSSEACLSILTDLRTQLWPYVQEEANWSGAAWLPSGMDSEQAMGEISCSQNKTMYYRHIWKSAGHSVFENLEQVTTHFRQDGMSYSEFCQNFNSLDDREHAAFTFVRDPISRFISGYAEIEHRTRDGVTQYADLATTLSQHPVGSPERAAAFFKEFLRTGINLDGHVKPQLEFLLPNGGCSVPMNFIGKTNSMEEDWTRMFRLQECSLSAPFDEHLGLHPNDQADKVAMEISLGLESDRATDSSGDVATNTSSELMLVEATADMRALVAALQQDRSKYLRALCWLLLPDFAAFNFKLPAACQQGQLRSLLQPRRGESDQQ</sequence>
<dbReference type="Proteomes" id="UP000604046">
    <property type="component" value="Unassembled WGS sequence"/>
</dbReference>
<reference evidence="2" key="1">
    <citation type="submission" date="2021-02" db="EMBL/GenBank/DDBJ databases">
        <authorList>
            <person name="Dougan E. K."/>
            <person name="Rhodes N."/>
            <person name="Thang M."/>
            <person name="Chan C."/>
        </authorList>
    </citation>
    <scope>NUCLEOTIDE SEQUENCE</scope>
</reference>
<protein>
    <submittedName>
        <fullName evidence="2">Uncharacterized protein</fullName>
    </submittedName>
</protein>
<dbReference type="EMBL" id="CAJNDS010000491">
    <property type="protein sequence ID" value="CAE7211811.1"/>
    <property type="molecule type" value="Genomic_DNA"/>
</dbReference>
<dbReference type="GO" id="GO:0008146">
    <property type="term" value="F:sulfotransferase activity"/>
    <property type="evidence" value="ECO:0007669"/>
    <property type="project" value="InterPro"/>
</dbReference>
<comment type="caution">
    <text evidence="2">The sequence shown here is derived from an EMBL/GenBank/DDBJ whole genome shotgun (WGS) entry which is preliminary data.</text>
</comment>
<name>A0A812JMN6_9DINO</name>
<feature type="chain" id="PRO_5032731105" evidence="1">
    <location>
        <begin position="18"/>
        <end position="391"/>
    </location>
</feature>
<evidence type="ECO:0000313" key="2">
    <source>
        <dbReference type="EMBL" id="CAE7211811.1"/>
    </source>
</evidence>
<dbReference type="GO" id="GO:0016020">
    <property type="term" value="C:membrane"/>
    <property type="evidence" value="ECO:0007669"/>
    <property type="project" value="InterPro"/>
</dbReference>
<accession>A0A812JMN6</accession>